<name>A0ABR4CYK0_9HELO</name>
<keyword evidence="2" id="KW-1185">Reference proteome</keyword>
<gene>
    <name evidence="1" type="ORF">VTL71DRAFT_8420</name>
</gene>
<evidence type="ECO:0000313" key="2">
    <source>
        <dbReference type="Proteomes" id="UP001595075"/>
    </source>
</evidence>
<accession>A0ABR4CYK0</accession>
<proteinExistence type="predicted"/>
<evidence type="ECO:0000313" key="1">
    <source>
        <dbReference type="EMBL" id="KAL2074642.1"/>
    </source>
</evidence>
<dbReference type="Proteomes" id="UP001595075">
    <property type="component" value="Unassembled WGS sequence"/>
</dbReference>
<comment type="caution">
    <text evidence="1">The sequence shown here is derived from an EMBL/GenBank/DDBJ whole genome shotgun (WGS) entry which is preliminary data.</text>
</comment>
<sequence length="71" mass="7511">MTFEAELEKAKTASHYSTLIRCMAGATAFDVARACDGDGPRTRENMLPAVILSSTGSFVKKAKDGGSLTRA</sequence>
<protein>
    <submittedName>
        <fullName evidence="1">Uncharacterized protein</fullName>
    </submittedName>
</protein>
<organism evidence="1 2">
    <name type="scientific">Oculimacula yallundae</name>
    <dbReference type="NCBI Taxonomy" id="86028"/>
    <lineage>
        <taxon>Eukaryota</taxon>
        <taxon>Fungi</taxon>
        <taxon>Dikarya</taxon>
        <taxon>Ascomycota</taxon>
        <taxon>Pezizomycotina</taxon>
        <taxon>Leotiomycetes</taxon>
        <taxon>Helotiales</taxon>
        <taxon>Ploettnerulaceae</taxon>
        <taxon>Oculimacula</taxon>
    </lineage>
</organism>
<dbReference type="EMBL" id="JAZHXI010000002">
    <property type="protein sequence ID" value="KAL2074642.1"/>
    <property type="molecule type" value="Genomic_DNA"/>
</dbReference>
<reference evidence="1 2" key="1">
    <citation type="journal article" date="2024" name="Commun. Biol.">
        <title>Comparative genomic analysis of thermophilic fungi reveals convergent evolutionary adaptations and gene losses.</title>
        <authorList>
            <person name="Steindorff A.S."/>
            <person name="Aguilar-Pontes M.V."/>
            <person name="Robinson A.J."/>
            <person name="Andreopoulos B."/>
            <person name="LaButti K."/>
            <person name="Kuo A."/>
            <person name="Mondo S."/>
            <person name="Riley R."/>
            <person name="Otillar R."/>
            <person name="Haridas S."/>
            <person name="Lipzen A."/>
            <person name="Grimwood J."/>
            <person name="Schmutz J."/>
            <person name="Clum A."/>
            <person name="Reid I.D."/>
            <person name="Moisan M.C."/>
            <person name="Butler G."/>
            <person name="Nguyen T.T.M."/>
            <person name="Dewar K."/>
            <person name="Conant G."/>
            <person name="Drula E."/>
            <person name="Henrissat B."/>
            <person name="Hansel C."/>
            <person name="Singer S."/>
            <person name="Hutchinson M.I."/>
            <person name="de Vries R.P."/>
            <person name="Natvig D.O."/>
            <person name="Powell A.J."/>
            <person name="Tsang A."/>
            <person name="Grigoriev I.V."/>
        </authorList>
    </citation>
    <scope>NUCLEOTIDE SEQUENCE [LARGE SCALE GENOMIC DNA]</scope>
    <source>
        <strain evidence="1 2">CBS 494.80</strain>
    </source>
</reference>